<keyword evidence="3" id="KW-1185">Reference proteome</keyword>
<feature type="transmembrane region" description="Helical" evidence="1">
    <location>
        <begin position="97"/>
        <end position="115"/>
    </location>
</feature>
<protein>
    <submittedName>
        <fullName evidence="2">Uncharacterized protein</fullName>
    </submittedName>
</protein>
<name>A0AAU9NRV7_9ASTR</name>
<evidence type="ECO:0000313" key="3">
    <source>
        <dbReference type="Proteomes" id="UP001157418"/>
    </source>
</evidence>
<dbReference type="AlphaFoldDB" id="A0AAU9NRV7"/>
<keyword evidence="1" id="KW-0812">Transmembrane</keyword>
<evidence type="ECO:0000256" key="1">
    <source>
        <dbReference type="SAM" id="Phobius"/>
    </source>
</evidence>
<keyword evidence="1" id="KW-1133">Transmembrane helix</keyword>
<sequence length="166" mass="19239">MCSSHIISTDFPPNHFPPPLLSVYIGRLLRFVDFAFFFESQLLFLPYRDRDRRAQSTVSGGSLPCFASCSLLTLDETWQSVKLRCKNAKLARFEGPWLGLSLMIKMSLLILYLGGSRTRMSRATNAYDLPTRLYILWVWVLRRRTSNFCPKRHKARMSLHMESPTT</sequence>
<gene>
    <name evidence="2" type="ORF">LVIROSA_LOCUS26755</name>
</gene>
<organism evidence="2 3">
    <name type="scientific">Lactuca virosa</name>
    <dbReference type="NCBI Taxonomy" id="75947"/>
    <lineage>
        <taxon>Eukaryota</taxon>
        <taxon>Viridiplantae</taxon>
        <taxon>Streptophyta</taxon>
        <taxon>Embryophyta</taxon>
        <taxon>Tracheophyta</taxon>
        <taxon>Spermatophyta</taxon>
        <taxon>Magnoliopsida</taxon>
        <taxon>eudicotyledons</taxon>
        <taxon>Gunneridae</taxon>
        <taxon>Pentapetalae</taxon>
        <taxon>asterids</taxon>
        <taxon>campanulids</taxon>
        <taxon>Asterales</taxon>
        <taxon>Asteraceae</taxon>
        <taxon>Cichorioideae</taxon>
        <taxon>Cichorieae</taxon>
        <taxon>Lactucinae</taxon>
        <taxon>Lactuca</taxon>
    </lineage>
</organism>
<evidence type="ECO:0000313" key="2">
    <source>
        <dbReference type="EMBL" id="CAH1440635.1"/>
    </source>
</evidence>
<keyword evidence="1" id="KW-0472">Membrane</keyword>
<reference evidence="2 3" key="1">
    <citation type="submission" date="2022-01" db="EMBL/GenBank/DDBJ databases">
        <authorList>
            <person name="Xiong W."/>
            <person name="Schranz E."/>
        </authorList>
    </citation>
    <scope>NUCLEOTIDE SEQUENCE [LARGE SCALE GENOMIC DNA]</scope>
</reference>
<dbReference type="Proteomes" id="UP001157418">
    <property type="component" value="Unassembled WGS sequence"/>
</dbReference>
<dbReference type="EMBL" id="CAKMRJ010005412">
    <property type="protein sequence ID" value="CAH1440635.1"/>
    <property type="molecule type" value="Genomic_DNA"/>
</dbReference>
<accession>A0AAU9NRV7</accession>
<proteinExistence type="predicted"/>
<comment type="caution">
    <text evidence="2">The sequence shown here is derived from an EMBL/GenBank/DDBJ whole genome shotgun (WGS) entry which is preliminary data.</text>
</comment>